<evidence type="ECO:0000313" key="3">
    <source>
        <dbReference type="Proteomes" id="UP001589818"/>
    </source>
</evidence>
<dbReference type="PROSITE" id="PS51186">
    <property type="entry name" value="GNAT"/>
    <property type="match status" value="1"/>
</dbReference>
<dbReference type="CDD" id="cd04301">
    <property type="entry name" value="NAT_SF"/>
    <property type="match status" value="1"/>
</dbReference>
<dbReference type="GO" id="GO:0016746">
    <property type="term" value="F:acyltransferase activity"/>
    <property type="evidence" value="ECO:0007669"/>
    <property type="project" value="UniProtKB-KW"/>
</dbReference>
<comment type="caution">
    <text evidence="2">The sequence shown here is derived from an EMBL/GenBank/DDBJ whole genome shotgun (WGS) entry which is preliminary data.</text>
</comment>
<keyword evidence="2" id="KW-0808">Transferase</keyword>
<dbReference type="Pfam" id="PF13673">
    <property type="entry name" value="Acetyltransf_10"/>
    <property type="match status" value="1"/>
</dbReference>
<feature type="domain" description="N-acetyltransferase" evidence="1">
    <location>
        <begin position="5"/>
        <end position="132"/>
    </location>
</feature>
<dbReference type="EMBL" id="JBHLVF010000028">
    <property type="protein sequence ID" value="MFC0393074.1"/>
    <property type="molecule type" value="Genomic_DNA"/>
</dbReference>
<dbReference type="InterPro" id="IPR000182">
    <property type="entry name" value="GNAT_dom"/>
</dbReference>
<dbReference type="InterPro" id="IPR053144">
    <property type="entry name" value="Acetyltransferase_Butenolide"/>
</dbReference>
<dbReference type="PANTHER" id="PTHR43233">
    <property type="entry name" value="FAMILY N-ACETYLTRANSFERASE, PUTATIVE (AFU_ORTHOLOGUE AFUA_6G03350)-RELATED"/>
    <property type="match status" value="1"/>
</dbReference>
<protein>
    <submittedName>
        <fullName evidence="2">GNAT family N-acetyltransferase</fullName>
        <ecNumber evidence="2">2.3.1.-</ecNumber>
    </submittedName>
</protein>
<proteinExistence type="predicted"/>
<keyword evidence="2" id="KW-0012">Acyltransferase</keyword>
<name>A0ABV6JC95_9BACL</name>
<organism evidence="2 3">
    <name type="scientific">Paenibacillus mendelii</name>
    <dbReference type="NCBI Taxonomy" id="206163"/>
    <lineage>
        <taxon>Bacteria</taxon>
        <taxon>Bacillati</taxon>
        <taxon>Bacillota</taxon>
        <taxon>Bacilli</taxon>
        <taxon>Bacillales</taxon>
        <taxon>Paenibacillaceae</taxon>
        <taxon>Paenibacillus</taxon>
    </lineage>
</organism>
<dbReference type="PANTHER" id="PTHR43233:SF1">
    <property type="entry name" value="FAMILY N-ACETYLTRANSFERASE, PUTATIVE (AFU_ORTHOLOGUE AFUA_6G03350)-RELATED"/>
    <property type="match status" value="1"/>
</dbReference>
<keyword evidence="3" id="KW-1185">Reference proteome</keyword>
<gene>
    <name evidence="2" type="ORF">ACFFJ8_17035</name>
</gene>
<reference evidence="2 3" key="1">
    <citation type="submission" date="2024-09" db="EMBL/GenBank/DDBJ databases">
        <authorList>
            <person name="Sun Q."/>
            <person name="Mori K."/>
        </authorList>
    </citation>
    <scope>NUCLEOTIDE SEQUENCE [LARGE SCALE GENOMIC DNA]</scope>
    <source>
        <strain evidence="2 3">CCM 4839</strain>
    </source>
</reference>
<dbReference type="SUPFAM" id="SSF55729">
    <property type="entry name" value="Acyl-CoA N-acyltransferases (Nat)"/>
    <property type="match status" value="1"/>
</dbReference>
<evidence type="ECO:0000313" key="2">
    <source>
        <dbReference type="EMBL" id="MFC0393074.1"/>
    </source>
</evidence>
<evidence type="ECO:0000259" key="1">
    <source>
        <dbReference type="PROSITE" id="PS51186"/>
    </source>
</evidence>
<accession>A0ABV6JC95</accession>
<sequence length="132" mass="14961">MITYTNDKKLQAVDVAQVFRNSGIKRPYEDLERIQRMIDHSDLVISAWAGNSKMIGLARAVTDYAYCCYLSDLAVDKVYQNQGIGKELVRRLQLELGEECSIVLVSAPGAVEYYPHIGFESTDKAFIIPRKR</sequence>
<dbReference type="RefSeq" id="WP_204818939.1">
    <property type="nucleotide sequence ID" value="NZ_JANHOF010000016.1"/>
</dbReference>
<dbReference type="InterPro" id="IPR016181">
    <property type="entry name" value="Acyl_CoA_acyltransferase"/>
</dbReference>
<dbReference type="Gene3D" id="3.40.630.30">
    <property type="match status" value="1"/>
</dbReference>
<dbReference type="Proteomes" id="UP001589818">
    <property type="component" value="Unassembled WGS sequence"/>
</dbReference>
<dbReference type="EC" id="2.3.1.-" evidence="2"/>